<dbReference type="PANTHER" id="PTHR47338">
    <property type="entry name" value="ZN(II)2CYS6 TRANSCRIPTION FACTOR (EUROFUNG)-RELATED"/>
    <property type="match status" value="1"/>
</dbReference>
<dbReference type="Gene3D" id="4.10.240.10">
    <property type="entry name" value="Zn(2)-C6 fungal-type DNA-binding domain"/>
    <property type="match status" value="1"/>
</dbReference>
<feature type="domain" description="Zn(2)-C6 fungal-type" evidence="7">
    <location>
        <begin position="24"/>
        <end position="54"/>
    </location>
</feature>
<evidence type="ECO:0000259" key="7">
    <source>
        <dbReference type="PROSITE" id="PS50048"/>
    </source>
</evidence>
<dbReference type="AlphaFoldDB" id="A0A8H7S077"/>
<evidence type="ECO:0000256" key="3">
    <source>
        <dbReference type="ARBA" id="ARBA00023015"/>
    </source>
</evidence>
<comment type="subcellular location">
    <subcellularLocation>
        <location evidence="1">Nucleus</location>
    </subcellularLocation>
</comment>
<keyword evidence="3" id="KW-0805">Transcription regulation</keyword>
<dbReference type="Pfam" id="PF00172">
    <property type="entry name" value="Zn_clus"/>
    <property type="match status" value="1"/>
</dbReference>
<dbReference type="InterPro" id="IPR036864">
    <property type="entry name" value="Zn2-C6_fun-type_DNA-bd_sf"/>
</dbReference>
<evidence type="ECO:0000256" key="1">
    <source>
        <dbReference type="ARBA" id="ARBA00004123"/>
    </source>
</evidence>
<dbReference type="SMART" id="SM00906">
    <property type="entry name" value="Fungal_trans"/>
    <property type="match status" value="1"/>
</dbReference>
<dbReference type="CDD" id="cd00067">
    <property type="entry name" value="GAL4"/>
    <property type="match status" value="1"/>
</dbReference>
<evidence type="ECO:0000256" key="4">
    <source>
        <dbReference type="ARBA" id="ARBA00023163"/>
    </source>
</evidence>
<evidence type="ECO:0000256" key="5">
    <source>
        <dbReference type="ARBA" id="ARBA00023242"/>
    </source>
</evidence>
<dbReference type="GO" id="GO:0006351">
    <property type="term" value="P:DNA-templated transcription"/>
    <property type="evidence" value="ECO:0007669"/>
    <property type="project" value="InterPro"/>
</dbReference>
<evidence type="ECO:0000256" key="6">
    <source>
        <dbReference type="SAM" id="MobiDB-lite"/>
    </source>
</evidence>
<comment type="caution">
    <text evidence="8">The sequence shown here is derived from an EMBL/GenBank/DDBJ whole genome shotgun (WGS) entry which is preliminary data.</text>
</comment>
<accession>A0A8H7S077</accession>
<keyword evidence="9" id="KW-1185">Reference proteome</keyword>
<feature type="region of interest" description="Disordered" evidence="6">
    <location>
        <begin position="608"/>
        <end position="637"/>
    </location>
</feature>
<dbReference type="SMART" id="SM00066">
    <property type="entry name" value="GAL4"/>
    <property type="match status" value="1"/>
</dbReference>
<gene>
    <name evidence="8" type="ORF">INT45_005822</name>
</gene>
<feature type="compositionally biased region" description="Polar residues" evidence="6">
    <location>
        <begin position="734"/>
        <end position="754"/>
    </location>
</feature>
<reference evidence="8 9" key="1">
    <citation type="submission" date="2020-12" db="EMBL/GenBank/DDBJ databases">
        <title>Metabolic potential, ecology and presence of endohyphal bacteria is reflected in genomic diversity of Mucoromycotina.</title>
        <authorList>
            <person name="Muszewska A."/>
            <person name="Okrasinska A."/>
            <person name="Steczkiewicz K."/>
            <person name="Drgas O."/>
            <person name="Orlowska M."/>
            <person name="Perlinska-Lenart U."/>
            <person name="Aleksandrzak-Piekarczyk T."/>
            <person name="Szatraj K."/>
            <person name="Zielenkiewicz U."/>
            <person name="Pilsyk S."/>
            <person name="Malc E."/>
            <person name="Mieczkowski P."/>
            <person name="Kruszewska J.S."/>
            <person name="Biernat P."/>
            <person name="Pawlowska J."/>
        </authorList>
    </citation>
    <scope>NUCLEOTIDE SEQUENCE [LARGE SCALE GENOMIC DNA]</scope>
    <source>
        <strain evidence="8 9">CBS 142.35</strain>
    </source>
</reference>
<dbReference type="Proteomes" id="UP000646827">
    <property type="component" value="Unassembled WGS sequence"/>
</dbReference>
<keyword evidence="4" id="KW-0804">Transcription</keyword>
<dbReference type="GO" id="GO:0000981">
    <property type="term" value="F:DNA-binding transcription factor activity, RNA polymerase II-specific"/>
    <property type="evidence" value="ECO:0007669"/>
    <property type="project" value="InterPro"/>
</dbReference>
<evidence type="ECO:0000256" key="2">
    <source>
        <dbReference type="ARBA" id="ARBA00022723"/>
    </source>
</evidence>
<organism evidence="8 9">
    <name type="scientific">Circinella minor</name>
    <dbReference type="NCBI Taxonomy" id="1195481"/>
    <lineage>
        <taxon>Eukaryota</taxon>
        <taxon>Fungi</taxon>
        <taxon>Fungi incertae sedis</taxon>
        <taxon>Mucoromycota</taxon>
        <taxon>Mucoromycotina</taxon>
        <taxon>Mucoromycetes</taxon>
        <taxon>Mucorales</taxon>
        <taxon>Lichtheimiaceae</taxon>
        <taxon>Circinella</taxon>
    </lineage>
</organism>
<name>A0A8H7S077_9FUNG</name>
<proteinExistence type="predicted"/>
<evidence type="ECO:0000313" key="8">
    <source>
        <dbReference type="EMBL" id="KAG2219091.1"/>
    </source>
</evidence>
<dbReference type="OrthoDB" id="2123952at2759"/>
<protein>
    <recommendedName>
        <fullName evidence="7">Zn(2)-C6 fungal-type domain-containing protein</fullName>
    </recommendedName>
</protein>
<dbReference type="PROSITE" id="PS50048">
    <property type="entry name" value="ZN2_CY6_FUNGAL_2"/>
    <property type="match status" value="1"/>
</dbReference>
<dbReference type="EMBL" id="JAEPRB010000195">
    <property type="protein sequence ID" value="KAG2219091.1"/>
    <property type="molecule type" value="Genomic_DNA"/>
</dbReference>
<dbReference type="CDD" id="cd12148">
    <property type="entry name" value="fungal_TF_MHR"/>
    <property type="match status" value="1"/>
</dbReference>
<dbReference type="PANTHER" id="PTHR47338:SF11">
    <property type="entry name" value="ZN(II)2CYS6 TRANSCRIPTION FACTOR (EUROFUNG)"/>
    <property type="match status" value="1"/>
</dbReference>
<dbReference type="GO" id="GO:0003677">
    <property type="term" value="F:DNA binding"/>
    <property type="evidence" value="ECO:0007669"/>
    <property type="project" value="InterPro"/>
</dbReference>
<dbReference type="InterPro" id="IPR050815">
    <property type="entry name" value="TF_fung"/>
</dbReference>
<dbReference type="GO" id="GO:0005634">
    <property type="term" value="C:nucleus"/>
    <property type="evidence" value="ECO:0007669"/>
    <property type="project" value="UniProtKB-SubCell"/>
</dbReference>
<dbReference type="Pfam" id="PF04082">
    <property type="entry name" value="Fungal_trans"/>
    <property type="match status" value="1"/>
</dbReference>
<keyword evidence="2" id="KW-0479">Metal-binding</keyword>
<keyword evidence="5" id="KW-0539">Nucleus</keyword>
<dbReference type="SUPFAM" id="SSF57701">
    <property type="entry name" value="Zn2/Cys6 DNA-binding domain"/>
    <property type="match status" value="1"/>
</dbReference>
<dbReference type="GO" id="GO:0008270">
    <property type="term" value="F:zinc ion binding"/>
    <property type="evidence" value="ECO:0007669"/>
    <property type="project" value="InterPro"/>
</dbReference>
<dbReference type="InterPro" id="IPR001138">
    <property type="entry name" value="Zn2Cys6_DnaBD"/>
</dbReference>
<dbReference type="InterPro" id="IPR007219">
    <property type="entry name" value="XnlR_reg_dom"/>
</dbReference>
<dbReference type="PROSITE" id="PS00463">
    <property type="entry name" value="ZN2_CY6_FUNGAL_1"/>
    <property type="match status" value="1"/>
</dbReference>
<evidence type="ECO:0000313" key="9">
    <source>
        <dbReference type="Proteomes" id="UP000646827"/>
    </source>
</evidence>
<feature type="region of interest" description="Disordered" evidence="6">
    <location>
        <begin position="733"/>
        <end position="754"/>
    </location>
</feature>
<sequence>MREHEGSDDSQSVVGKKRIRATQACILCRKKKIKCDGAKPECLHCQEANITCEYSECRKRGPRKGYVQLLEERLAQLEKRVSTDDTPEKKRKTSIPKETGALYDPHALFRLDPQHDIEKRETKNVSSVGSQSLYDDGENYPPMDIIMHLVDLFFQHLNSVYPLVHRRTLKQAIRNGTVSKPLLWSVMGIGARFSDHPSIRADPPYWAGERFAVKAMSLIDATMLEPTIPNLQFWGIMACLEYGRASGSRAWIYGGLAVRICQELGLNREETLSSPILKKDGSVDAAAMALRRRIFYSCYCLDKFASAGTSRPQYFDTSDCDAVLPNVTESVLLRDLFQCTNIDGKELTSDSLMDITRHYLGMVTIFGEANKFMTRAKSDSKSVTWPPVPEFNSLDARLRSWKSDLPERFQFSLNNLSIHKRGASKNYLTLWLSTHAVWCTTMMVLHRGSLAYSELEPTNIPEDLYRRIQASINCCKVSIDEAMLIFRALKELSGPNVLPYMGYSAYICATVLMTSTFSKDAESFKKSSSALRILYAMIDGLSPYWPMCERLALTTRDLLLTHSRLYDSQYRQDYYSKPSNNTTATVNTALSPSSQISIQALSPASTSVETSETITIDNNASSGKKQAQKEPEQKQQNTFLQSQPSMTQLQEEEKNNIQSLSLAHNLPGESSTGILSQTTLTNEKNSFAQQQSALPLLAESFPFTTSEGEIDFNSSEFLYDSALFGQIMLDATKPGSSATQPSENPSLAPRNLSSSLPISGHPSVYICDQSAFPTGILHNNTNPINMTSPNGGGSSSSSVDRLDILENNKSIWNEPSN</sequence>